<evidence type="ECO:0000313" key="5">
    <source>
        <dbReference type="Proteomes" id="UP001165122"/>
    </source>
</evidence>
<sequence length="423" mass="47072">MRQPPSPESFGSLADLEAEYGDDDEYDPMTDSPGHSPVQVPNLDMKMDALAKRLEDQARVMSNIQEEAFDTKRALELKIHRLEERLINEKNGPPPSSSYSSKWRAVFVLGALLPSALALASLHPKLKGHNLLWIAASSQFEVFAHFSAWAAAFGNPANFSSTYEKVSIFLCSLLPAAFYFAKWYLTSSRFLFIGGCVFAAVYPAFILAGTRLYSKLAPHQLGLAVTAIFKSLPWLLGALLYVSLLSLRCILNVNINVEEEEEGGVELDELGHIKQCGNVVKPTYYISIFLLMSWIMIVVVPPMLGKKGLTWSSAMHLDMGRVEGLQFTLFCIISMQAIVMYALTDVMGVTDDKGDGEGEETYEYMELFMEIVDYSVSALFGIIALEYLFKAIRCCKRRNPSSSSKPMAMNADTFDYNPNSSML</sequence>
<reference evidence="5" key="1">
    <citation type="journal article" date="2023" name="Commun. Biol.">
        <title>Genome analysis of Parmales, the sister group of diatoms, reveals the evolutionary specialization of diatoms from phago-mixotrophs to photoautotrophs.</title>
        <authorList>
            <person name="Ban H."/>
            <person name="Sato S."/>
            <person name="Yoshikawa S."/>
            <person name="Yamada K."/>
            <person name="Nakamura Y."/>
            <person name="Ichinomiya M."/>
            <person name="Sato N."/>
            <person name="Blanc-Mathieu R."/>
            <person name="Endo H."/>
            <person name="Kuwata A."/>
            <person name="Ogata H."/>
        </authorList>
    </citation>
    <scope>NUCLEOTIDE SEQUENCE [LARGE SCALE GENOMIC DNA]</scope>
    <source>
        <strain evidence="5">NIES 3700</strain>
    </source>
</reference>
<keyword evidence="3" id="KW-1133">Transmembrane helix</keyword>
<keyword evidence="5" id="KW-1185">Reference proteome</keyword>
<feature type="compositionally biased region" description="Acidic residues" evidence="2">
    <location>
        <begin position="16"/>
        <end position="28"/>
    </location>
</feature>
<organism evidence="4 5">
    <name type="scientific">Triparma laevis f. longispina</name>
    <dbReference type="NCBI Taxonomy" id="1714387"/>
    <lineage>
        <taxon>Eukaryota</taxon>
        <taxon>Sar</taxon>
        <taxon>Stramenopiles</taxon>
        <taxon>Ochrophyta</taxon>
        <taxon>Bolidophyceae</taxon>
        <taxon>Parmales</taxon>
        <taxon>Triparmaceae</taxon>
        <taxon>Triparma</taxon>
    </lineage>
</organism>
<dbReference type="AlphaFoldDB" id="A0A9W7FQE9"/>
<evidence type="ECO:0000313" key="4">
    <source>
        <dbReference type="EMBL" id="GMI16275.1"/>
    </source>
</evidence>
<feature type="transmembrane region" description="Helical" evidence="3">
    <location>
        <begin position="105"/>
        <end position="124"/>
    </location>
</feature>
<feature type="transmembrane region" description="Helical" evidence="3">
    <location>
        <begin position="190"/>
        <end position="209"/>
    </location>
</feature>
<feature type="transmembrane region" description="Helical" evidence="3">
    <location>
        <begin position="221"/>
        <end position="244"/>
    </location>
</feature>
<gene>
    <name evidence="4" type="ORF">TrLO_g11932</name>
</gene>
<feature type="transmembrane region" description="Helical" evidence="3">
    <location>
        <begin position="284"/>
        <end position="304"/>
    </location>
</feature>
<keyword evidence="3" id="KW-0812">Transmembrane</keyword>
<evidence type="ECO:0000256" key="2">
    <source>
        <dbReference type="SAM" id="MobiDB-lite"/>
    </source>
</evidence>
<protein>
    <submittedName>
        <fullName evidence="4">Uncharacterized protein</fullName>
    </submittedName>
</protein>
<feature type="coiled-coil region" evidence="1">
    <location>
        <begin position="47"/>
        <end position="92"/>
    </location>
</feature>
<evidence type="ECO:0000256" key="3">
    <source>
        <dbReference type="SAM" id="Phobius"/>
    </source>
</evidence>
<feature type="transmembrane region" description="Helical" evidence="3">
    <location>
        <begin position="166"/>
        <end position="184"/>
    </location>
</feature>
<comment type="caution">
    <text evidence="4">The sequence shown here is derived from an EMBL/GenBank/DDBJ whole genome shotgun (WGS) entry which is preliminary data.</text>
</comment>
<evidence type="ECO:0000256" key="1">
    <source>
        <dbReference type="SAM" id="Coils"/>
    </source>
</evidence>
<keyword evidence="1" id="KW-0175">Coiled coil</keyword>
<feature type="transmembrane region" description="Helical" evidence="3">
    <location>
        <begin position="371"/>
        <end position="389"/>
    </location>
</feature>
<feature type="region of interest" description="Disordered" evidence="2">
    <location>
        <begin position="1"/>
        <end position="40"/>
    </location>
</feature>
<dbReference type="Proteomes" id="UP001165122">
    <property type="component" value="Unassembled WGS sequence"/>
</dbReference>
<accession>A0A9W7FQE9</accession>
<feature type="transmembrane region" description="Helical" evidence="3">
    <location>
        <begin position="130"/>
        <end position="154"/>
    </location>
</feature>
<dbReference type="EMBL" id="BRXW01000248">
    <property type="protein sequence ID" value="GMI16275.1"/>
    <property type="molecule type" value="Genomic_DNA"/>
</dbReference>
<proteinExistence type="predicted"/>
<name>A0A9W7FQE9_9STRA</name>
<keyword evidence="3" id="KW-0472">Membrane</keyword>